<proteinExistence type="predicted"/>
<dbReference type="SUPFAM" id="SSF53335">
    <property type="entry name" value="S-adenosyl-L-methionine-dependent methyltransferases"/>
    <property type="match status" value="1"/>
</dbReference>
<keyword evidence="2" id="KW-0808">Transferase</keyword>
<dbReference type="InterPro" id="IPR016461">
    <property type="entry name" value="COMT-like"/>
</dbReference>
<organism evidence="5 6">
    <name type="scientific">Aspergillus keveii</name>
    <dbReference type="NCBI Taxonomy" id="714993"/>
    <lineage>
        <taxon>Eukaryota</taxon>
        <taxon>Fungi</taxon>
        <taxon>Dikarya</taxon>
        <taxon>Ascomycota</taxon>
        <taxon>Pezizomycotina</taxon>
        <taxon>Eurotiomycetes</taxon>
        <taxon>Eurotiomycetidae</taxon>
        <taxon>Eurotiales</taxon>
        <taxon>Aspergillaceae</taxon>
        <taxon>Aspergillus</taxon>
        <taxon>Aspergillus subgen. Nidulantes</taxon>
    </lineage>
</organism>
<evidence type="ECO:0000256" key="1">
    <source>
        <dbReference type="ARBA" id="ARBA00022603"/>
    </source>
</evidence>
<accession>A0ABR4GQD9</accession>
<feature type="domain" description="O-methyltransferase C-terminal" evidence="4">
    <location>
        <begin position="238"/>
        <end position="386"/>
    </location>
</feature>
<comment type="caution">
    <text evidence="5">The sequence shown here is derived from an EMBL/GenBank/DDBJ whole genome shotgun (WGS) entry which is preliminary data.</text>
</comment>
<sequence>MSTVADLTAIVTSAIDTLPPLESIDHGERVQLLDAVNKLRDTLERPLDTVMRIGYAQFVLVASRIALDMGVYDVFAASPLHELTIAELTRKVKGDEKFISVFISLLGSSTSGIWPTASSKKRALENLRAAPLAWALKKGTNMAENLVFLNEYLRISAKLHEFLKATDYRNPEDTYNSPFQYAWNTTDHYFTWLGKRPEKQATFNAVMNSGRDWENNWFEFYPVVEKLTGGSYDPERVLVVDIGGNIGHEVVALRKKHFPDIPERLVLEDVPAVIDELPGPLGPNIDAISHSMFEPQPIKGARAYYMRTVLHDWPDKQCLEALGHIRDAMAPDSVLLMHEILYPDRKLHGIEASSTTVLDFMMMEVFSSLERTKAQWLDLIERGGFKVNKVYKPETEFHFSLGLFEAVVA</sequence>
<evidence type="ECO:0000313" key="5">
    <source>
        <dbReference type="EMBL" id="KAL2801222.1"/>
    </source>
</evidence>
<evidence type="ECO:0000259" key="4">
    <source>
        <dbReference type="Pfam" id="PF00891"/>
    </source>
</evidence>
<evidence type="ECO:0000256" key="3">
    <source>
        <dbReference type="ARBA" id="ARBA00022691"/>
    </source>
</evidence>
<dbReference type="EMBL" id="JBFTWV010000001">
    <property type="protein sequence ID" value="KAL2801222.1"/>
    <property type="molecule type" value="Genomic_DNA"/>
</dbReference>
<dbReference type="PANTHER" id="PTHR43712:SF11">
    <property type="entry name" value="O-METHYLTRANSFERASE (AFU_ORTHOLOGUE AFUA_2G17820)-RELATED"/>
    <property type="match status" value="1"/>
</dbReference>
<dbReference type="Pfam" id="PF00891">
    <property type="entry name" value="Methyltransf_2"/>
    <property type="match status" value="1"/>
</dbReference>
<dbReference type="InterPro" id="IPR001077">
    <property type="entry name" value="COMT_C"/>
</dbReference>
<dbReference type="InterPro" id="IPR029063">
    <property type="entry name" value="SAM-dependent_MTases_sf"/>
</dbReference>
<keyword evidence="3" id="KW-0949">S-adenosyl-L-methionine</keyword>
<keyword evidence="6" id="KW-1185">Reference proteome</keyword>
<reference evidence="5 6" key="1">
    <citation type="submission" date="2024-07" db="EMBL/GenBank/DDBJ databases">
        <title>Section-level genome sequencing and comparative genomics of Aspergillus sections Usti and Cavernicolus.</title>
        <authorList>
            <consortium name="Lawrence Berkeley National Laboratory"/>
            <person name="Nybo J.L."/>
            <person name="Vesth T.C."/>
            <person name="Theobald S."/>
            <person name="Frisvad J.C."/>
            <person name="Larsen T.O."/>
            <person name="Kjaerboelling I."/>
            <person name="Rothschild-Mancinelli K."/>
            <person name="Lyhne E.K."/>
            <person name="Kogle M.E."/>
            <person name="Barry K."/>
            <person name="Clum A."/>
            <person name="Na H."/>
            <person name="Ledsgaard L."/>
            <person name="Lin J."/>
            <person name="Lipzen A."/>
            <person name="Kuo A."/>
            <person name="Riley R."/>
            <person name="Mondo S."/>
            <person name="Labutti K."/>
            <person name="Haridas S."/>
            <person name="Pangalinan J."/>
            <person name="Salamov A.A."/>
            <person name="Simmons B.A."/>
            <person name="Magnuson J.K."/>
            <person name="Chen J."/>
            <person name="Drula E."/>
            <person name="Henrissat B."/>
            <person name="Wiebenga A."/>
            <person name="Lubbers R.J."/>
            <person name="Gomes A.C."/>
            <person name="Makela M.R."/>
            <person name="Stajich J."/>
            <person name="Grigoriev I.V."/>
            <person name="Mortensen U.H."/>
            <person name="De Vries R.P."/>
            <person name="Baker S.E."/>
            <person name="Andersen M.R."/>
        </authorList>
    </citation>
    <scope>NUCLEOTIDE SEQUENCE [LARGE SCALE GENOMIC DNA]</scope>
    <source>
        <strain evidence="5 6">CBS 209.92</strain>
    </source>
</reference>
<evidence type="ECO:0000313" key="6">
    <source>
        <dbReference type="Proteomes" id="UP001610563"/>
    </source>
</evidence>
<gene>
    <name evidence="5" type="ORF">BJX66DRAFT_321107</name>
</gene>
<keyword evidence="1" id="KW-0489">Methyltransferase</keyword>
<name>A0ABR4GQD9_9EURO</name>
<dbReference type="Proteomes" id="UP001610563">
    <property type="component" value="Unassembled WGS sequence"/>
</dbReference>
<dbReference type="PROSITE" id="PS51683">
    <property type="entry name" value="SAM_OMT_II"/>
    <property type="match status" value="1"/>
</dbReference>
<evidence type="ECO:0000256" key="2">
    <source>
        <dbReference type="ARBA" id="ARBA00022679"/>
    </source>
</evidence>
<dbReference type="Gene3D" id="3.40.50.150">
    <property type="entry name" value="Vaccinia Virus protein VP39"/>
    <property type="match status" value="1"/>
</dbReference>
<protein>
    <submittedName>
        <fullName evidence="5">O-methyltransferase</fullName>
    </submittedName>
</protein>
<dbReference type="PIRSF" id="PIRSF005739">
    <property type="entry name" value="O-mtase"/>
    <property type="match status" value="1"/>
</dbReference>
<dbReference type="PANTHER" id="PTHR43712">
    <property type="entry name" value="PUTATIVE (AFU_ORTHOLOGUE AFUA_4G14580)-RELATED"/>
    <property type="match status" value="1"/>
</dbReference>